<dbReference type="OrthoDB" id="9995616at2"/>
<feature type="transmembrane region" description="Helical" evidence="2">
    <location>
        <begin position="12"/>
        <end position="30"/>
    </location>
</feature>
<keyword evidence="2" id="KW-1133">Transmembrane helix</keyword>
<accession>A0A1H1Z2Y6</accession>
<evidence type="ECO:0000256" key="1">
    <source>
        <dbReference type="SAM" id="MobiDB-lite"/>
    </source>
</evidence>
<feature type="region of interest" description="Disordered" evidence="1">
    <location>
        <begin position="46"/>
        <end position="66"/>
    </location>
</feature>
<dbReference type="AlphaFoldDB" id="A0A1H1Z2Y6"/>
<sequence>MAAACLGEIVEIVVFVVLSIVFFYVLYGVIKAAVRDGILAADRVRNSGNVGGTGAPDVAEQREPLA</sequence>
<evidence type="ECO:0000256" key="2">
    <source>
        <dbReference type="SAM" id="Phobius"/>
    </source>
</evidence>
<protein>
    <submittedName>
        <fullName evidence="3">Uncharacterized protein</fullName>
    </submittedName>
</protein>
<gene>
    <name evidence="3" type="ORF">SAMN04489743_2266</name>
</gene>
<dbReference type="Proteomes" id="UP000198751">
    <property type="component" value="Chromosome I"/>
</dbReference>
<dbReference type="EMBL" id="LT629779">
    <property type="protein sequence ID" value="SDT27977.1"/>
    <property type="molecule type" value="Genomic_DNA"/>
</dbReference>
<keyword evidence="2" id="KW-0812">Transmembrane</keyword>
<keyword evidence="4" id="KW-1185">Reference proteome</keyword>
<organism evidence="3 4">
    <name type="scientific">Pseudarthrobacter equi</name>
    <dbReference type="NCBI Taxonomy" id="728066"/>
    <lineage>
        <taxon>Bacteria</taxon>
        <taxon>Bacillati</taxon>
        <taxon>Actinomycetota</taxon>
        <taxon>Actinomycetes</taxon>
        <taxon>Micrococcales</taxon>
        <taxon>Micrococcaceae</taxon>
        <taxon>Pseudarthrobacter</taxon>
    </lineage>
</organism>
<name>A0A1H1Z2Y6_9MICC</name>
<reference evidence="4" key="1">
    <citation type="submission" date="2016-10" db="EMBL/GenBank/DDBJ databases">
        <authorList>
            <person name="Varghese N."/>
            <person name="Submissions S."/>
        </authorList>
    </citation>
    <scope>NUCLEOTIDE SEQUENCE [LARGE SCALE GENOMIC DNA]</scope>
    <source>
        <strain evidence="4">IMMIB L-1606</strain>
    </source>
</reference>
<evidence type="ECO:0000313" key="4">
    <source>
        <dbReference type="Proteomes" id="UP000198751"/>
    </source>
</evidence>
<proteinExistence type="predicted"/>
<evidence type="ECO:0000313" key="3">
    <source>
        <dbReference type="EMBL" id="SDT27977.1"/>
    </source>
</evidence>
<keyword evidence="2" id="KW-0472">Membrane</keyword>